<evidence type="ECO:0000256" key="2">
    <source>
        <dbReference type="ARBA" id="ARBA00023015"/>
    </source>
</evidence>
<dbReference type="EMBL" id="JBHRTB010000010">
    <property type="protein sequence ID" value="MFC3144126.1"/>
    <property type="molecule type" value="Genomic_DNA"/>
</dbReference>
<evidence type="ECO:0000313" key="7">
    <source>
        <dbReference type="Proteomes" id="UP001595632"/>
    </source>
</evidence>
<comment type="similarity">
    <text evidence="1">Belongs to the LysR transcriptional regulatory family.</text>
</comment>
<dbReference type="InterPro" id="IPR036390">
    <property type="entry name" value="WH_DNA-bd_sf"/>
</dbReference>
<dbReference type="InterPro" id="IPR005119">
    <property type="entry name" value="LysR_subst-bd"/>
</dbReference>
<dbReference type="PANTHER" id="PTHR30346">
    <property type="entry name" value="TRANSCRIPTIONAL DUAL REGULATOR HCAR-RELATED"/>
    <property type="match status" value="1"/>
</dbReference>
<dbReference type="InterPro" id="IPR000847">
    <property type="entry name" value="LysR_HTH_N"/>
</dbReference>
<dbReference type="Proteomes" id="UP001595632">
    <property type="component" value="Unassembled WGS sequence"/>
</dbReference>
<keyword evidence="4" id="KW-0804">Transcription</keyword>
<protein>
    <submittedName>
        <fullName evidence="6">LysR family transcriptional regulator</fullName>
    </submittedName>
</protein>
<keyword evidence="3" id="KW-0238">DNA-binding</keyword>
<dbReference type="Gene3D" id="3.40.190.290">
    <property type="match status" value="1"/>
</dbReference>
<feature type="domain" description="HTH lysR-type" evidence="5">
    <location>
        <begin position="3"/>
        <end position="60"/>
    </location>
</feature>
<dbReference type="PRINTS" id="PR00039">
    <property type="entry name" value="HTHLYSR"/>
</dbReference>
<dbReference type="PANTHER" id="PTHR30346:SF9">
    <property type="entry name" value="LYSR FAMILY TRANSCRIPTIONAL REGULATOR"/>
    <property type="match status" value="1"/>
</dbReference>
<evidence type="ECO:0000256" key="4">
    <source>
        <dbReference type="ARBA" id="ARBA00023163"/>
    </source>
</evidence>
<dbReference type="Pfam" id="PF03466">
    <property type="entry name" value="LysR_substrate"/>
    <property type="match status" value="1"/>
</dbReference>
<evidence type="ECO:0000259" key="5">
    <source>
        <dbReference type="PROSITE" id="PS50931"/>
    </source>
</evidence>
<name>A0ABV7GUU5_9RHOB</name>
<dbReference type="Pfam" id="PF00126">
    <property type="entry name" value="HTH_1"/>
    <property type="match status" value="1"/>
</dbReference>
<evidence type="ECO:0000256" key="1">
    <source>
        <dbReference type="ARBA" id="ARBA00009437"/>
    </source>
</evidence>
<sequence>MSVTLKQIRAFQAAAESGSFTTAAERLNLTQSAVSMLIRQMEDALGLPLFVRTGRGVALTEFGAEARPGLTRAMTELAEVADAARGLNDLRRGKLRCALPQILAAAWLPKALRRFRGAHPDVRVEIADTVTDRVAPSVAQNDAEIGIGPERTVGPEIQATPIWQVPIHIALPAESDLATAADFRSRDVARMTWIHYSDEFGGLMQRTILQAPDRDHGRDIRVRSLITALSILRDGHYATAAPAYAVAFAPLFNVAFRELADYPAPRRFLLYQRKDHALSPAAQAFRDFAIANPPEGAQTIA</sequence>
<dbReference type="RefSeq" id="WP_275631387.1">
    <property type="nucleotide sequence ID" value="NZ_JARGYD010000001.1"/>
</dbReference>
<keyword evidence="7" id="KW-1185">Reference proteome</keyword>
<evidence type="ECO:0000313" key="6">
    <source>
        <dbReference type="EMBL" id="MFC3144126.1"/>
    </source>
</evidence>
<dbReference type="PROSITE" id="PS50931">
    <property type="entry name" value="HTH_LYSR"/>
    <property type="match status" value="1"/>
</dbReference>
<organism evidence="6 7">
    <name type="scientific">Psychromarinibacter halotolerans</name>
    <dbReference type="NCBI Taxonomy" id="1775175"/>
    <lineage>
        <taxon>Bacteria</taxon>
        <taxon>Pseudomonadati</taxon>
        <taxon>Pseudomonadota</taxon>
        <taxon>Alphaproteobacteria</taxon>
        <taxon>Rhodobacterales</taxon>
        <taxon>Paracoccaceae</taxon>
        <taxon>Psychromarinibacter</taxon>
    </lineage>
</organism>
<dbReference type="SUPFAM" id="SSF53850">
    <property type="entry name" value="Periplasmic binding protein-like II"/>
    <property type="match status" value="1"/>
</dbReference>
<dbReference type="Gene3D" id="1.10.10.10">
    <property type="entry name" value="Winged helix-like DNA-binding domain superfamily/Winged helix DNA-binding domain"/>
    <property type="match status" value="1"/>
</dbReference>
<accession>A0ABV7GUU5</accession>
<gene>
    <name evidence="6" type="ORF">ACFOGP_15505</name>
</gene>
<comment type="caution">
    <text evidence="6">The sequence shown here is derived from an EMBL/GenBank/DDBJ whole genome shotgun (WGS) entry which is preliminary data.</text>
</comment>
<reference evidence="7" key="1">
    <citation type="journal article" date="2019" name="Int. J. Syst. Evol. Microbiol.">
        <title>The Global Catalogue of Microorganisms (GCM) 10K type strain sequencing project: providing services to taxonomists for standard genome sequencing and annotation.</title>
        <authorList>
            <consortium name="The Broad Institute Genomics Platform"/>
            <consortium name="The Broad Institute Genome Sequencing Center for Infectious Disease"/>
            <person name="Wu L."/>
            <person name="Ma J."/>
        </authorList>
    </citation>
    <scope>NUCLEOTIDE SEQUENCE [LARGE SCALE GENOMIC DNA]</scope>
    <source>
        <strain evidence="7">KCTC 52366</strain>
    </source>
</reference>
<dbReference type="InterPro" id="IPR036388">
    <property type="entry name" value="WH-like_DNA-bd_sf"/>
</dbReference>
<keyword evidence="2" id="KW-0805">Transcription regulation</keyword>
<evidence type="ECO:0000256" key="3">
    <source>
        <dbReference type="ARBA" id="ARBA00023125"/>
    </source>
</evidence>
<dbReference type="SUPFAM" id="SSF46785">
    <property type="entry name" value="Winged helix' DNA-binding domain"/>
    <property type="match status" value="1"/>
</dbReference>
<proteinExistence type="inferred from homology"/>